<dbReference type="NCBIfam" id="TIGR00714">
    <property type="entry name" value="hscB"/>
    <property type="match status" value="1"/>
</dbReference>
<evidence type="ECO:0000256" key="2">
    <source>
        <dbReference type="ARBA" id="ARBA00023186"/>
    </source>
</evidence>
<dbReference type="Gene3D" id="1.10.287.110">
    <property type="entry name" value="DnaJ domain"/>
    <property type="match status" value="1"/>
</dbReference>
<dbReference type="GO" id="GO:0001671">
    <property type="term" value="F:ATPase activator activity"/>
    <property type="evidence" value="ECO:0007669"/>
    <property type="project" value="InterPro"/>
</dbReference>
<dbReference type="PANTHER" id="PTHR14021">
    <property type="entry name" value="IRON-SULFUR CLUSTER CO-CHAPERONE PROTEIN HSCB"/>
    <property type="match status" value="1"/>
</dbReference>
<accession>A0A9N8EP55</accession>
<gene>
    <name evidence="4" type="ORF">SEMRO_1323_G262690.1</name>
</gene>
<evidence type="ECO:0000256" key="1">
    <source>
        <dbReference type="ARBA" id="ARBA00010476"/>
    </source>
</evidence>
<dbReference type="PROSITE" id="PS50076">
    <property type="entry name" value="DNAJ_2"/>
    <property type="match status" value="1"/>
</dbReference>
<proteinExistence type="inferred from homology"/>
<dbReference type="SUPFAM" id="SSF46565">
    <property type="entry name" value="Chaperone J-domain"/>
    <property type="match status" value="1"/>
</dbReference>
<dbReference type="GO" id="GO:0005739">
    <property type="term" value="C:mitochondrion"/>
    <property type="evidence" value="ECO:0007669"/>
    <property type="project" value="TreeGrafter"/>
</dbReference>
<dbReference type="SUPFAM" id="SSF47144">
    <property type="entry name" value="HSC20 (HSCB), C-terminal oligomerisation domain"/>
    <property type="match status" value="1"/>
</dbReference>
<dbReference type="GO" id="GO:0051259">
    <property type="term" value="P:protein complex oligomerization"/>
    <property type="evidence" value="ECO:0007669"/>
    <property type="project" value="InterPro"/>
</dbReference>
<keyword evidence="5" id="KW-1185">Reference proteome</keyword>
<dbReference type="Pfam" id="PF00226">
    <property type="entry name" value="DnaJ"/>
    <property type="match status" value="1"/>
</dbReference>
<evidence type="ECO:0000259" key="3">
    <source>
        <dbReference type="PROSITE" id="PS50076"/>
    </source>
</evidence>
<dbReference type="Pfam" id="PF07743">
    <property type="entry name" value="HSCB_C"/>
    <property type="match status" value="1"/>
</dbReference>
<dbReference type="PANTHER" id="PTHR14021:SF15">
    <property type="entry name" value="IRON-SULFUR CLUSTER CO-CHAPERONE PROTEIN HSCB"/>
    <property type="match status" value="1"/>
</dbReference>
<evidence type="ECO:0000313" key="4">
    <source>
        <dbReference type="EMBL" id="CAB9522614.1"/>
    </source>
</evidence>
<dbReference type="InterPro" id="IPR001623">
    <property type="entry name" value="DnaJ_domain"/>
</dbReference>
<comment type="caution">
    <text evidence="4">The sequence shown here is derived from an EMBL/GenBank/DDBJ whole genome shotgun (WGS) entry which is preliminary data.</text>
</comment>
<feature type="domain" description="J" evidence="3">
    <location>
        <begin position="53"/>
        <end position="137"/>
    </location>
</feature>
<protein>
    <submittedName>
        <fullName evidence="4">Co-chaperone</fullName>
    </submittedName>
</protein>
<sequence>MWSVSAAITKNCANRVFRSPVATSVSKTVALRWSSAAASSEDSSRNDNNAPVDAFTLLNLDRRFDISQDELKQSYRRLMAQFHPDKHHGKPLAEQQALSEQATLVTRSYQILQQDSTRATHMLQLLGKVEDTFDESSLQELLGSSPASSMLLMQVMEIREAIEEAGSDQAKLQSLSEENNTRMQEVGEELAQAFDAQDLDKAVELTIMLQYYSRIEETIRDNMEIS</sequence>
<reference evidence="4" key="1">
    <citation type="submission" date="2020-06" db="EMBL/GenBank/DDBJ databases">
        <authorList>
            <consortium name="Plant Systems Biology data submission"/>
        </authorList>
    </citation>
    <scope>NUCLEOTIDE SEQUENCE</scope>
    <source>
        <strain evidence="4">D6</strain>
    </source>
</reference>
<dbReference type="GO" id="GO:0044571">
    <property type="term" value="P:[2Fe-2S] cluster assembly"/>
    <property type="evidence" value="ECO:0007669"/>
    <property type="project" value="InterPro"/>
</dbReference>
<dbReference type="OrthoDB" id="47771at2759"/>
<dbReference type="EMBL" id="CAICTM010001321">
    <property type="protein sequence ID" value="CAB9522614.1"/>
    <property type="molecule type" value="Genomic_DNA"/>
</dbReference>
<keyword evidence="2" id="KW-0143">Chaperone</keyword>
<dbReference type="InterPro" id="IPR036869">
    <property type="entry name" value="J_dom_sf"/>
</dbReference>
<dbReference type="SMART" id="SM00271">
    <property type="entry name" value="DnaJ"/>
    <property type="match status" value="1"/>
</dbReference>
<dbReference type="InterPro" id="IPR004640">
    <property type="entry name" value="HscB"/>
</dbReference>
<dbReference type="InterPro" id="IPR009073">
    <property type="entry name" value="HscB_oligo_C"/>
</dbReference>
<dbReference type="Proteomes" id="UP001153069">
    <property type="component" value="Unassembled WGS sequence"/>
</dbReference>
<dbReference type="InterPro" id="IPR036386">
    <property type="entry name" value="HscB_C_sf"/>
</dbReference>
<dbReference type="Gene3D" id="1.20.1280.20">
    <property type="entry name" value="HscB, C-terminal domain"/>
    <property type="match status" value="1"/>
</dbReference>
<evidence type="ECO:0000313" key="5">
    <source>
        <dbReference type="Proteomes" id="UP001153069"/>
    </source>
</evidence>
<dbReference type="AlphaFoldDB" id="A0A9N8EP55"/>
<organism evidence="4 5">
    <name type="scientific">Seminavis robusta</name>
    <dbReference type="NCBI Taxonomy" id="568900"/>
    <lineage>
        <taxon>Eukaryota</taxon>
        <taxon>Sar</taxon>
        <taxon>Stramenopiles</taxon>
        <taxon>Ochrophyta</taxon>
        <taxon>Bacillariophyta</taxon>
        <taxon>Bacillariophyceae</taxon>
        <taxon>Bacillariophycidae</taxon>
        <taxon>Naviculales</taxon>
        <taxon>Naviculaceae</taxon>
        <taxon>Seminavis</taxon>
    </lineage>
</organism>
<dbReference type="GO" id="GO:0051087">
    <property type="term" value="F:protein-folding chaperone binding"/>
    <property type="evidence" value="ECO:0007669"/>
    <property type="project" value="InterPro"/>
</dbReference>
<dbReference type="CDD" id="cd06257">
    <property type="entry name" value="DnaJ"/>
    <property type="match status" value="1"/>
</dbReference>
<comment type="similarity">
    <text evidence="1">Belongs to the HscB family.</text>
</comment>
<name>A0A9N8EP55_9STRA</name>